<dbReference type="EMBL" id="JAGGKC010000002">
    <property type="protein sequence ID" value="MBP1917891.1"/>
    <property type="molecule type" value="Genomic_DNA"/>
</dbReference>
<evidence type="ECO:0000259" key="1">
    <source>
        <dbReference type="Pfam" id="PF20097"/>
    </source>
</evidence>
<comment type="caution">
    <text evidence="2">The sequence shown here is derived from an EMBL/GenBank/DDBJ whole genome shotgun (WGS) entry which is preliminary data.</text>
</comment>
<keyword evidence="2" id="KW-0804">Transcription</keyword>
<dbReference type="GO" id="GO:0000428">
    <property type="term" value="C:DNA-directed RNA polymerase complex"/>
    <property type="evidence" value="ECO:0007669"/>
    <property type="project" value="UniProtKB-KW"/>
</dbReference>
<name>A0ABS4G017_9CLOT</name>
<sequence>MEERTMICPYCSSIMEKGHLYGDRYRLKWLSSSKKPLLGIFIAGGENIGKSGFFGRPKVTAYKCSVCSKLTIDLLDQED</sequence>
<evidence type="ECO:0000313" key="3">
    <source>
        <dbReference type="Proteomes" id="UP001519271"/>
    </source>
</evidence>
<gene>
    <name evidence="2" type="ORF">J2Z34_000362</name>
</gene>
<dbReference type="InterPro" id="IPR045504">
    <property type="entry name" value="DUF6487"/>
</dbReference>
<dbReference type="Pfam" id="PF20097">
    <property type="entry name" value="DUF6487"/>
    <property type="match status" value="1"/>
</dbReference>
<feature type="domain" description="DUF6487" evidence="1">
    <location>
        <begin position="8"/>
        <end position="74"/>
    </location>
</feature>
<organism evidence="2 3">
    <name type="scientific">Youngiibacter multivorans</name>
    <dbReference type="NCBI Taxonomy" id="937251"/>
    <lineage>
        <taxon>Bacteria</taxon>
        <taxon>Bacillati</taxon>
        <taxon>Bacillota</taxon>
        <taxon>Clostridia</taxon>
        <taxon>Eubacteriales</taxon>
        <taxon>Clostridiaceae</taxon>
        <taxon>Youngiibacter</taxon>
    </lineage>
</organism>
<accession>A0ABS4G017</accession>
<dbReference type="Proteomes" id="UP001519271">
    <property type="component" value="Unassembled WGS sequence"/>
</dbReference>
<keyword evidence="3" id="KW-1185">Reference proteome</keyword>
<evidence type="ECO:0000313" key="2">
    <source>
        <dbReference type="EMBL" id="MBP1917891.1"/>
    </source>
</evidence>
<reference evidence="2 3" key="1">
    <citation type="submission" date="2021-03" db="EMBL/GenBank/DDBJ databases">
        <title>Genomic Encyclopedia of Type Strains, Phase IV (KMG-IV): sequencing the most valuable type-strain genomes for metagenomic binning, comparative biology and taxonomic classification.</title>
        <authorList>
            <person name="Goeker M."/>
        </authorList>
    </citation>
    <scope>NUCLEOTIDE SEQUENCE [LARGE SCALE GENOMIC DNA]</scope>
    <source>
        <strain evidence="2 3">DSM 6139</strain>
    </source>
</reference>
<keyword evidence="2" id="KW-0240">DNA-directed RNA polymerase</keyword>
<protein>
    <submittedName>
        <fullName evidence="2">DNA-directed RNA polymerase subunit RPC12/RpoP</fullName>
    </submittedName>
</protein>
<proteinExistence type="predicted"/>